<organism evidence="2 3">
    <name type="scientific">Paracoccus cavernae</name>
    <dbReference type="NCBI Taxonomy" id="1571207"/>
    <lineage>
        <taxon>Bacteria</taxon>
        <taxon>Pseudomonadati</taxon>
        <taxon>Pseudomonadota</taxon>
        <taxon>Alphaproteobacteria</taxon>
        <taxon>Rhodobacterales</taxon>
        <taxon>Paracoccaceae</taxon>
        <taxon>Paracoccus</taxon>
    </lineage>
</organism>
<evidence type="ECO:0000313" key="2">
    <source>
        <dbReference type="EMBL" id="MDN3714018.1"/>
    </source>
</evidence>
<dbReference type="EMBL" id="JAUFRC010000003">
    <property type="protein sequence ID" value="MDN3714018.1"/>
    <property type="molecule type" value="Genomic_DNA"/>
</dbReference>
<feature type="region of interest" description="Disordered" evidence="1">
    <location>
        <begin position="1"/>
        <end position="20"/>
    </location>
</feature>
<accession>A0ABT8DB62</accession>
<evidence type="ECO:0000256" key="1">
    <source>
        <dbReference type="SAM" id="MobiDB-lite"/>
    </source>
</evidence>
<comment type="caution">
    <text evidence="2">The sequence shown here is derived from an EMBL/GenBank/DDBJ whole genome shotgun (WGS) entry which is preliminary data.</text>
</comment>
<proteinExistence type="predicted"/>
<name>A0ABT8DB62_9RHOB</name>
<protein>
    <submittedName>
        <fullName evidence="2">Uncharacterized protein</fullName>
    </submittedName>
</protein>
<gene>
    <name evidence="2" type="ORF">QWZ10_23595</name>
</gene>
<keyword evidence="3" id="KW-1185">Reference proteome</keyword>
<reference evidence="3" key="1">
    <citation type="journal article" date="2019" name="Int. J. Syst. Evol. Microbiol.">
        <title>The Global Catalogue of Microorganisms (GCM) 10K type strain sequencing project: providing services to taxonomists for standard genome sequencing and annotation.</title>
        <authorList>
            <consortium name="The Broad Institute Genomics Platform"/>
            <consortium name="The Broad Institute Genome Sequencing Center for Infectious Disease"/>
            <person name="Wu L."/>
            <person name="Ma J."/>
        </authorList>
    </citation>
    <scope>NUCLEOTIDE SEQUENCE [LARGE SCALE GENOMIC DNA]</scope>
    <source>
        <strain evidence="3">CECT 8482</strain>
    </source>
</reference>
<dbReference type="Proteomes" id="UP001243846">
    <property type="component" value="Unassembled WGS sequence"/>
</dbReference>
<sequence>MTGAEPVSAPEINFHGLRETDPAQVGRKEFRLGFIREKPNPAKTGAARA</sequence>
<evidence type="ECO:0000313" key="3">
    <source>
        <dbReference type="Proteomes" id="UP001243846"/>
    </source>
</evidence>